<accession>A0A5D0J9Y7</accession>
<gene>
    <name evidence="11" type="ORF">FUA24_02290</name>
</gene>
<evidence type="ECO:0000256" key="2">
    <source>
        <dbReference type="ARBA" id="ARBA00022448"/>
    </source>
</evidence>
<proteinExistence type="inferred from homology"/>
<evidence type="ECO:0000256" key="3">
    <source>
        <dbReference type="ARBA" id="ARBA00022452"/>
    </source>
</evidence>
<dbReference type="Pfam" id="PF13715">
    <property type="entry name" value="CarbopepD_reg_2"/>
    <property type="match status" value="1"/>
</dbReference>
<keyword evidence="2 8" id="KW-0813">Transport</keyword>
<evidence type="ECO:0000256" key="8">
    <source>
        <dbReference type="PROSITE-ProRule" id="PRU01360"/>
    </source>
</evidence>
<feature type="signal peptide" evidence="9">
    <location>
        <begin position="1"/>
        <end position="22"/>
    </location>
</feature>
<dbReference type="EMBL" id="VSDQ01000163">
    <property type="protein sequence ID" value="TYA92386.1"/>
    <property type="molecule type" value="Genomic_DNA"/>
</dbReference>
<keyword evidence="4 8" id="KW-0812">Transmembrane</keyword>
<name>A0A5D0J9Y7_9FLAO</name>
<dbReference type="InterPro" id="IPR023997">
    <property type="entry name" value="TonB-dep_OMP_SusC/RagA_CS"/>
</dbReference>
<dbReference type="GO" id="GO:0015344">
    <property type="term" value="F:siderophore uptake transmembrane transporter activity"/>
    <property type="evidence" value="ECO:0007669"/>
    <property type="project" value="TreeGrafter"/>
</dbReference>
<dbReference type="Gene3D" id="2.60.40.1120">
    <property type="entry name" value="Carboxypeptidase-like, regulatory domain"/>
    <property type="match status" value="1"/>
</dbReference>
<dbReference type="AlphaFoldDB" id="A0A5D0J9Y7"/>
<evidence type="ECO:0000313" key="11">
    <source>
        <dbReference type="EMBL" id="TYA92386.1"/>
    </source>
</evidence>
<dbReference type="SUPFAM" id="SSF56935">
    <property type="entry name" value="Porins"/>
    <property type="match status" value="1"/>
</dbReference>
<dbReference type="NCBIfam" id="TIGR04056">
    <property type="entry name" value="OMP_RagA_SusC"/>
    <property type="match status" value="1"/>
</dbReference>
<dbReference type="FunFam" id="2.60.40.1120:FF:000003">
    <property type="entry name" value="Outer membrane protein Omp121"/>
    <property type="match status" value="1"/>
</dbReference>
<dbReference type="Gene3D" id="2.40.170.20">
    <property type="entry name" value="TonB-dependent receptor, beta-barrel domain"/>
    <property type="match status" value="1"/>
</dbReference>
<evidence type="ECO:0000256" key="1">
    <source>
        <dbReference type="ARBA" id="ARBA00004571"/>
    </source>
</evidence>
<evidence type="ECO:0000256" key="4">
    <source>
        <dbReference type="ARBA" id="ARBA00022692"/>
    </source>
</evidence>
<comment type="similarity">
    <text evidence="8">Belongs to the TonB-dependent receptor family.</text>
</comment>
<dbReference type="InterPro" id="IPR023996">
    <property type="entry name" value="TonB-dep_OMP_SusC/RagA"/>
</dbReference>
<feature type="domain" description="TonB-dependent receptor plug" evidence="10">
    <location>
        <begin position="208"/>
        <end position="307"/>
    </location>
</feature>
<dbReference type="PANTHER" id="PTHR30069">
    <property type="entry name" value="TONB-DEPENDENT OUTER MEMBRANE RECEPTOR"/>
    <property type="match status" value="1"/>
</dbReference>
<dbReference type="Proteomes" id="UP000323930">
    <property type="component" value="Unassembled WGS sequence"/>
</dbReference>
<comment type="caution">
    <text evidence="11">The sequence shown here is derived from an EMBL/GenBank/DDBJ whole genome shotgun (WGS) entry which is preliminary data.</text>
</comment>
<dbReference type="PROSITE" id="PS52016">
    <property type="entry name" value="TONB_DEPENDENT_REC_3"/>
    <property type="match status" value="1"/>
</dbReference>
<keyword evidence="5 9" id="KW-0732">Signal</keyword>
<dbReference type="FunFam" id="2.170.130.10:FF:000003">
    <property type="entry name" value="SusC/RagA family TonB-linked outer membrane protein"/>
    <property type="match status" value="1"/>
</dbReference>
<keyword evidence="7 8" id="KW-0998">Cell outer membrane</keyword>
<dbReference type="GO" id="GO:0044718">
    <property type="term" value="P:siderophore transmembrane transport"/>
    <property type="evidence" value="ECO:0007669"/>
    <property type="project" value="TreeGrafter"/>
</dbReference>
<evidence type="ECO:0000259" key="10">
    <source>
        <dbReference type="Pfam" id="PF07715"/>
    </source>
</evidence>
<dbReference type="InterPro" id="IPR036942">
    <property type="entry name" value="Beta-barrel_TonB_sf"/>
</dbReference>
<evidence type="ECO:0000256" key="5">
    <source>
        <dbReference type="ARBA" id="ARBA00022729"/>
    </source>
</evidence>
<dbReference type="NCBIfam" id="TIGR04057">
    <property type="entry name" value="SusC_RagA_signa"/>
    <property type="match status" value="1"/>
</dbReference>
<evidence type="ECO:0000256" key="6">
    <source>
        <dbReference type="ARBA" id="ARBA00023136"/>
    </source>
</evidence>
<dbReference type="Pfam" id="PF07715">
    <property type="entry name" value="Plug"/>
    <property type="match status" value="1"/>
</dbReference>
<keyword evidence="12" id="KW-1185">Reference proteome</keyword>
<dbReference type="InterPro" id="IPR037066">
    <property type="entry name" value="Plug_dom_sf"/>
</dbReference>
<protein>
    <submittedName>
        <fullName evidence="11">TonB-dependent receptor</fullName>
    </submittedName>
</protein>
<dbReference type="GO" id="GO:0009279">
    <property type="term" value="C:cell outer membrane"/>
    <property type="evidence" value="ECO:0007669"/>
    <property type="project" value="UniProtKB-SubCell"/>
</dbReference>
<keyword evidence="6 8" id="KW-0472">Membrane</keyword>
<comment type="subcellular location">
    <subcellularLocation>
        <location evidence="1 8">Cell outer membrane</location>
        <topology evidence="1 8">Multi-pass membrane protein</topology>
    </subcellularLocation>
</comment>
<dbReference type="PANTHER" id="PTHR30069:SF29">
    <property type="entry name" value="HEMOGLOBIN AND HEMOGLOBIN-HAPTOGLOBIN-BINDING PROTEIN 1-RELATED"/>
    <property type="match status" value="1"/>
</dbReference>
<dbReference type="InterPro" id="IPR039426">
    <property type="entry name" value="TonB-dep_rcpt-like"/>
</dbReference>
<dbReference type="InterPro" id="IPR008969">
    <property type="entry name" value="CarboxyPept-like_regulatory"/>
</dbReference>
<evidence type="ECO:0000313" key="12">
    <source>
        <dbReference type="Proteomes" id="UP000323930"/>
    </source>
</evidence>
<keyword evidence="3 8" id="KW-1134">Transmembrane beta strand</keyword>
<evidence type="ECO:0000256" key="7">
    <source>
        <dbReference type="ARBA" id="ARBA00023237"/>
    </source>
</evidence>
<reference evidence="11 12" key="1">
    <citation type="submission" date="2019-08" db="EMBL/GenBank/DDBJ databases">
        <title>Seonamhaeicola sediminis sp. nov., isolated from marine sediment.</title>
        <authorList>
            <person name="Cao W.R."/>
        </authorList>
    </citation>
    <scope>NUCLEOTIDE SEQUENCE [LARGE SCALE GENOMIC DNA]</scope>
    <source>
        <strain evidence="11 12">B011</strain>
    </source>
</reference>
<dbReference type="Gene3D" id="2.170.130.10">
    <property type="entry name" value="TonB-dependent receptor, plug domain"/>
    <property type="match status" value="1"/>
</dbReference>
<keyword evidence="11" id="KW-0675">Receptor</keyword>
<feature type="chain" id="PRO_5022952512" evidence="9">
    <location>
        <begin position="23"/>
        <end position="1158"/>
    </location>
</feature>
<dbReference type="SUPFAM" id="SSF49464">
    <property type="entry name" value="Carboxypeptidase regulatory domain-like"/>
    <property type="match status" value="1"/>
</dbReference>
<dbReference type="InterPro" id="IPR012910">
    <property type="entry name" value="Plug_dom"/>
</dbReference>
<dbReference type="OrthoDB" id="9768177at2"/>
<sequence length="1158" mass="127580">MKTLMLIILLGVSSMYATGSHAQVKIDIDLKNGTIEQLFREIQNNSDYIFFYKDDILDNDFKVTIKLKNAKLKEILDHSFSKTDLEYVISERQVIVKKKEKVSGALIIKDKINTVQKIKVTGTVSDTSGQPLPGASVLEKGTSNGAQTDFDGNYTIEVEPGAILVVSYLGYVSKEVSLSSGNKLDIVLREDVAALDEVIVVGYGTQKKINVTGSVASIKAEDVVQTPAANVRGLLVGQIPGLISNQNPGLPGTDTVDLSIRGFGNPLVIVDGVESSFDRLDPNDIETISVLKDASAAIYGARAGNGVILVTTKRGKSGKAKINYHGWYGVQKQLTFPDITNAADFIQLGRNAIFNGAYDPANPNATIDYGTDFTEERLQQYRSGELPSYSWSDAMIRSSGAQIKQHNISASGGSDKVRYYTSLGTLSQNGIVNGDYDYTKFTITNNLDVNLTDNLSLSFNSSYIEEEQDYAAVNIGTIWVDLTTAQPIYNPFLPDPNRAPYSGFSERSPIARSRQNIAGFNRTKIETLAAAVDLKYDVPFLPGLGIGTKVNVRYRTLFNDRLFKPYDLWIYDPTSSQADSEGYIKQAASVPANSFSRTVRSGNLGNVANTIDDPRKRILGRIYVDYNGTFNEKHKIGALAFFEKEDNEFTSLTAGRRELLSPDIPSIVSGDNTLTFTGGTGLPFEYTRVSAAGRLNYAYDEKYLLEATLRADASSKFAKEVRWGYFPSVSLGWNMHKENFLAGVESLSSLKLRLSYSETGIDSNVPSTAFDYLTGFTETPGYYLGDPNALTTGIRTQGLVNPLITWEKTTLYNVGLDFSFLKGKIIGTIDAFYRDREDMLAFPSEGLSSTFGAVLPLTNLNSRNSRGFEISLGYRGQIGKDFTMSFNGGFGLARERFGHFEGDADVDLTDPTQVRLNKRGGNYVNRTFGYVTDGLLNTQAEVDEYTSQYTFADIGGTPKPGDIRYVDVNGDNVINEDDRRQIGFGAQPDMTFSLNTNFKYKGLSLSMLWQGASKFNVGIANQLRAAFGNERVPFELHNKYSWRQDPANPGVGSNPNAQLPAFDRDGARVWNSVQSDFWFKDATYVRLKTATLNYSLPKTIIEQIGLSNFDIYLSGNNLLTFSKLGIFKDVVDPEQATNNGGFTLPLLRTYTFGLRVGL</sequence>
<organism evidence="11 12">
    <name type="scientific">Seonamhaeicola marinus</name>
    <dbReference type="NCBI Taxonomy" id="1912246"/>
    <lineage>
        <taxon>Bacteria</taxon>
        <taxon>Pseudomonadati</taxon>
        <taxon>Bacteroidota</taxon>
        <taxon>Flavobacteriia</taxon>
        <taxon>Flavobacteriales</taxon>
        <taxon>Flavobacteriaceae</taxon>
    </lineage>
</organism>
<evidence type="ECO:0000256" key="9">
    <source>
        <dbReference type="SAM" id="SignalP"/>
    </source>
</evidence>